<dbReference type="Proteomes" id="UP000597338">
    <property type="component" value="Unassembled WGS sequence"/>
</dbReference>
<evidence type="ECO:0000313" key="3">
    <source>
        <dbReference type="Proteomes" id="UP000597338"/>
    </source>
</evidence>
<evidence type="ECO:0000313" key="2">
    <source>
        <dbReference type="EMBL" id="GGC15493.1"/>
    </source>
</evidence>
<evidence type="ECO:0000256" key="1">
    <source>
        <dbReference type="SAM" id="SignalP"/>
    </source>
</evidence>
<name>A0ABQ1L214_9SPHI</name>
<dbReference type="EMBL" id="BMIK01000001">
    <property type="protein sequence ID" value="GGC15493.1"/>
    <property type="molecule type" value="Genomic_DNA"/>
</dbReference>
<sequence length="524" mass="58393">MVKALIFLAACLLLSGAIRAQETAGQKLVGMYIHQGWSYNHPYAARTWTLENWQQYLGGISALGYNSILIWPMLETMPNPMTPSDSAHVDRMRAVIDLAHRKFKMKTFVVLCANIGPKSELASTYSYEDRPLYGIDEYIDPADPVKLGKLMAWREELLKPLKAADGIFIIDSDPGGYPNSTNPEFAYLLTAHRRMLDRLRPGIEIYYWAWTGWESYGRFHATGHFSMGTQEEIQDALSLIEKQRPEPWGVATHWLGYGAQVDAEMKDRVLAYNYGAIEADPAFPFTLFGPAAYEGGMNTGSRGVFGNALTHCVQLPNTFAFARGALGLTAERGDYIAFADQLIEGAGESIVEGWEALQGTDAVRMKAAAMKLINLSKSDLKTGKFRGLLFGDPKRFVDDLIGQLQMAAALFTLKRTLGDGEGMVTKTSVAAFSAFITAVEDWHDRHGYNSYWFWPPMTETLTRLPTDRLKPFLEGGPWWEDGVGDTPGERIGDAYEKIQTYTPRLIAAMKSALDDLRMQGQGNK</sequence>
<gene>
    <name evidence="2" type="ORF">GCM10011386_04110</name>
</gene>
<reference evidence="3" key="1">
    <citation type="journal article" date="2019" name="Int. J. Syst. Evol. Microbiol.">
        <title>The Global Catalogue of Microorganisms (GCM) 10K type strain sequencing project: providing services to taxonomists for standard genome sequencing and annotation.</title>
        <authorList>
            <consortium name="The Broad Institute Genomics Platform"/>
            <consortium name="The Broad Institute Genome Sequencing Center for Infectious Disease"/>
            <person name="Wu L."/>
            <person name="Ma J."/>
        </authorList>
    </citation>
    <scope>NUCLEOTIDE SEQUENCE [LARGE SCALE GENOMIC DNA]</scope>
    <source>
        <strain evidence="3">CGMCC 1.15342</strain>
    </source>
</reference>
<proteinExistence type="predicted"/>
<keyword evidence="3" id="KW-1185">Reference proteome</keyword>
<keyword evidence="1" id="KW-0732">Signal</keyword>
<comment type="caution">
    <text evidence="2">The sequence shown here is derived from an EMBL/GenBank/DDBJ whole genome shotgun (WGS) entry which is preliminary data.</text>
</comment>
<organism evidence="2 3">
    <name type="scientific">Parapedobacter defluvii</name>
    <dbReference type="NCBI Taxonomy" id="2045106"/>
    <lineage>
        <taxon>Bacteria</taxon>
        <taxon>Pseudomonadati</taxon>
        <taxon>Bacteroidota</taxon>
        <taxon>Sphingobacteriia</taxon>
        <taxon>Sphingobacteriales</taxon>
        <taxon>Sphingobacteriaceae</taxon>
        <taxon>Parapedobacter</taxon>
    </lineage>
</organism>
<feature type="chain" id="PRO_5046179849" evidence="1">
    <location>
        <begin position="21"/>
        <end position="524"/>
    </location>
</feature>
<protein>
    <submittedName>
        <fullName evidence="2">Uncharacterized protein</fullName>
    </submittedName>
</protein>
<accession>A0ABQ1L214</accession>
<feature type="signal peptide" evidence="1">
    <location>
        <begin position="1"/>
        <end position="20"/>
    </location>
</feature>